<dbReference type="InterPro" id="IPR000756">
    <property type="entry name" value="Diacylglycerol_kin_accessory"/>
</dbReference>
<keyword evidence="4" id="KW-0067">ATP-binding</keyword>
<reference evidence="7" key="1">
    <citation type="submission" date="2016-11" db="UniProtKB">
        <authorList>
            <consortium name="WormBaseParasite"/>
        </authorList>
    </citation>
    <scope>IDENTIFICATION</scope>
</reference>
<keyword evidence="6" id="KW-1185">Reference proteome</keyword>
<dbReference type="WBParaSite" id="maker-unitig_43959-snap-gene-0.2-mRNA-1">
    <property type="protein sequence ID" value="maker-unitig_43959-snap-gene-0.2-mRNA-1"/>
    <property type="gene ID" value="maker-unitig_43959-snap-gene-0.2"/>
</dbReference>
<evidence type="ECO:0000256" key="1">
    <source>
        <dbReference type="ARBA" id="ARBA00022679"/>
    </source>
</evidence>
<sequence length="146" mass="15370">VLDLSEVPPKVALAGAASYPKVSQLGCLCAAATAPSAGAVRHRRAGIESAASVSNFPLGTVQRSVRGARLGPGSSADDLDSVDALYFGYGTRDLWERVCCYLHRRLTVILDGRPLNLPELEGLVVLNIASWGSGCRPWGSSGFSDR</sequence>
<dbReference type="Pfam" id="PF00609">
    <property type="entry name" value="DAGK_acc"/>
    <property type="match status" value="1"/>
</dbReference>
<evidence type="ECO:0000256" key="3">
    <source>
        <dbReference type="ARBA" id="ARBA00022777"/>
    </source>
</evidence>
<keyword evidence="2" id="KW-0547">Nucleotide-binding</keyword>
<evidence type="ECO:0000313" key="7">
    <source>
        <dbReference type="WBParaSite" id="maker-unitig_43959-snap-gene-0.2-mRNA-1"/>
    </source>
</evidence>
<protein>
    <submittedName>
        <fullName evidence="7">DAGKa domain-containing protein</fullName>
    </submittedName>
</protein>
<evidence type="ECO:0000256" key="4">
    <source>
        <dbReference type="ARBA" id="ARBA00022840"/>
    </source>
</evidence>
<feature type="domain" description="Diacylglycerol kinase accessory" evidence="5">
    <location>
        <begin position="85"/>
        <end position="141"/>
    </location>
</feature>
<dbReference type="PANTHER" id="PTHR11255">
    <property type="entry name" value="DIACYLGLYCEROL KINASE"/>
    <property type="match status" value="1"/>
</dbReference>
<evidence type="ECO:0000313" key="6">
    <source>
        <dbReference type="Proteomes" id="UP000095280"/>
    </source>
</evidence>
<dbReference type="GO" id="GO:0004143">
    <property type="term" value="F:ATP-dependent diacylglycerol kinase activity"/>
    <property type="evidence" value="ECO:0007669"/>
    <property type="project" value="InterPro"/>
</dbReference>
<keyword evidence="1" id="KW-0808">Transferase</keyword>
<organism evidence="6 7">
    <name type="scientific">Macrostomum lignano</name>
    <dbReference type="NCBI Taxonomy" id="282301"/>
    <lineage>
        <taxon>Eukaryota</taxon>
        <taxon>Metazoa</taxon>
        <taxon>Spiralia</taxon>
        <taxon>Lophotrochozoa</taxon>
        <taxon>Platyhelminthes</taxon>
        <taxon>Rhabditophora</taxon>
        <taxon>Macrostomorpha</taxon>
        <taxon>Macrostomida</taxon>
        <taxon>Macrostomidae</taxon>
        <taxon>Macrostomum</taxon>
    </lineage>
</organism>
<accession>A0A1I8FQ32</accession>
<dbReference type="AlphaFoldDB" id="A0A1I8FQ32"/>
<dbReference type="GO" id="GO:0007200">
    <property type="term" value="P:phospholipase C-activating G protein-coupled receptor signaling pathway"/>
    <property type="evidence" value="ECO:0007669"/>
    <property type="project" value="InterPro"/>
</dbReference>
<dbReference type="PANTHER" id="PTHR11255:SF118">
    <property type="entry name" value="DIACYLGLYCEROL KINASE EPSILON"/>
    <property type="match status" value="1"/>
</dbReference>
<dbReference type="InterPro" id="IPR037607">
    <property type="entry name" value="DGK"/>
</dbReference>
<dbReference type="Proteomes" id="UP000095280">
    <property type="component" value="Unplaced"/>
</dbReference>
<dbReference type="GO" id="GO:0005524">
    <property type="term" value="F:ATP binding"/>
    <property type="evidence" value="ECO:0007669"/>
    <property type="project" value="UniProtKB-KW"/>
</dbReference>
<keyword evidence="3" id="KW-0418">Kinase</keyword>
<evidence type="ECO:0000259" key="5">
    <source>
        <dbReference type="Pfam" id="PF00609"/>
    </source>
</evidence>
<name>A0A1I8FQ32_9PLAT</name>
<evidence type="ECO:0000256" key="2">
    <source>
        <dbReference type="ARBA" id="ARBA00022741"/>
    </source>
</evidence>
<proteinExistence type="predicted"/>
<dbReference type="GO" id="GO:0016020">
    <property type="term" value="C:membrane"/>
    <property type="evidence" value="ECO:0007669"/>
    <property type="project" value="TreeGrafter"/>
</dbReference>